<evidence type="ECO:0000256" key="13">
    <source>
        <dbReference type="RuleBase" id="RU004184"/>
    </source>
</evidence>
<dbReference type="Pfam" id="PF01295">
    <property type="entry name" value="Adenylate_cycl"/>
    <property type="match status" value="1"/>
</dbReference>
<dbReference type="InterPro" id="IPR024686">
    <property type="entry name" value="Adenylate_cyclase_1_CS"/>
</dbReference>
<evidence type="ECO:0000256" key="4">
    <source>
        <dbReference type="ARBA" id="ARBA00012201"/>
    </source>
</evidence>
<proteinExistence type="inferred from homology"/>
<comment type="caution">
    <text evidence="15">The sequence shown here is derived from an EMBL/GenBank/DDBJ whole genome shotgun (WGS) entry which is preliminary data.</text>
</comment>
<evidence type="ECO:0000256" key="8">
    <source>
        <dbReference type="ARBA" id="ARBA00022840"/>
    </source>
</evidence>
<dbReference type="InterPro" id="IPR024685">
    <property type="entry name" value="Adenylate_cyclase_1_N"/>
</dbReference>
<comment type="catalytic activity">
    <reaction evidence="1">
        <text>ATP = 3',5'-cyclic AMP + diphosphate</text>
        <dbReference type="Rhea" id="RHEA:15389"/>
        <dbReference type="ChEBI" id="CHEBI:30616"/>
        <dbReference type="ChEBI" id="CHEBI:33019"/>
        <dbReference type="ChEBI" id="CHEBI:58165"/>
        <dbReference type="EC" id="4.6.1.1"/>
    </reaction>
</comment>
<keyword evidence="10 15" id="KW-0456">Lyase</keyword>
<dbReference type="Pfam" id="PF12633">
    <property type="entry name" value="Adenyl_cycl_N"/>
    <property type="match status" value="1"/>
</dbReference>
<evidence type="ECO:0000259" key="14">
    <source>
        <dbReference type="Pfam" id="PF12633"/>
    </source>
</evidence>
<dbReference type="GO" id="GO:0004016">
    <property type="term" value="F:adenylate cyclase activity"/>
    <property type="evidence" value="ECO:0007669"/>
    <property type="project" value="UniProtKB-EC"/>
</dbReference>
<dbReference type="SUPFAM" id="SSF81301">
    <property type="entry name" value="Nucleotidyltransferase"/>
    <property type="match status" value="1"/>
</dbReference>
<dbReference type="RefSeq" id="WP_238895577.1">
    <property type="nucleotide sequence ID" value="NZ_JAKOGG010000003.1"/>
</dbReference>
<dbReference type="EC" id="4.6.1.1" evidence="4"/>
<protein>
    <recommendedName>
        <fullName evidence="5">Adenylate cyclase</fullName>
        <ecNumber evidence="4">4.6.1.1</ecNumber>
    </recommendedName>
    <alternativeName>
        <fullName evidence="11">ATP pyrophosphate-lyase</fullName>
    </alternativeName>
    <alternativeName>
        <fullName evidence="12">Adenylyl cyclase</fullName>
    </alternativeName>
</protein>
<evidence type="ECO:0000256" key="9">
    <source>
        <dbReference type="ARBA" id="ARBA00022998"/>
    </source>
</evidence>
<dbReference type="InterPro" id="IPR043519">
    <property type="entry name" value="NT_sf"/>
</dbReference>
<evidence type="ECO:0000256" key="5">
    <source>
        <dbReference type="ARBA" id="ARBA00021420"/>
    </source>
</evidence>
<comment type="similarity">
    <text evidence="3 13">Belongs to the adenylyl cyclase class-1 family.</text>
</comment>
<organism evidence="15 16">
    <name type="scientific">Shewanella electrica</name>
    <dbReference type="NCBI Taxonomy" id="515560"/>
    <lineage>
        <taxon>Bacteria</taxon>
        <taxon>Pseudomonadati</taxon>
        <taxon>Pseudomonadota</taxon>
        <taxon>Gammaproteobacteria</taxon>
        <taxon>Alteromonadales</taxon>
        <taxon>Shewanellaceae</taxon>
        <taxon>Shewanella</taxon>
    </lineage>
</organism>
<evidence type="ECO:0000256" key="12">
    <source>
        <dbReference type="ARBA" id="ARBA00032637"/>
    </source>
</evidence>
<dbReference type="Proteomes" id="UP001201549">
    <property type="component" value="Unassembled WGS sequence"/>
</dbReference>
<keyword evidence="8" id="KW-0067">ATP-binding</keyword>
<evidence type="ECO:0000256" key="10">
    <source>
        <dbReference type="ARBA" id="ARBA00023239"/>
    </source>
</evidence>
<comment type="subcellular location">
    <subcellularLocation>
        <location evidence="2">Cytoplasm</location>
    </subcellularLocation>
</comment>
<dbReference type="PROSITE" id="PS01092">
    <property type="entry name" value="ADENYLATE_CYCLASE_1_1"/>
    <property type="match status" value="1"/>
</dbReference>
<keyword evidence="9" id="KW-0115">cAMP biosynthesis</keyword>
<dbReference type="PIRSF" id="PIRSF001444">
    <property type="entry name" value="Adenylate_cycl"/>
    <property type="match status" value="1"/>
</dbReference>
<keyword evidence="6" id="KW-0963">Cytoplasm</keyword>
<dbReference type="PANTHER" id="PTHR38760">
    <property type="entry name" value="ADENYLATE CYCLASE"/>
    <property type="match status" value="1"/>
</dbReference>
<dbReference type="NCBIfam" id="NF006980">
    <property type="entry name" value="PRK09450.1-5"/>
    <property type="match status" value="1"/>
</dbReference>
<evidence type="ECO:0000256" key="1">
    <source>
        <dbReference type="ARBA" id="ARBA00001593"/>
    </source>
</evidence>
<evidence type="ECO:0000313" key="15">
    <source>
        <dbReference type="EMBL" id="MCS4556175.1"/>
    </source>
</evidence>
<name>A0ABT2FIL6_9GAMM</name>
<dbReference type="InterPro" id="IPR000274">
    <property type="entry name" value="Adenylate_cyclase_1"/>
</dbReference>
<reference evidence="16" key="1">
    <citation type="submission" date="2023-07" db="EMBL/GenBank/DDBJ databases">
        <title>Shewanella mangrovi sp. nov., an acetaldehyde- degrading bacterium isolated from mangrove sediment.</title>
        <authorList>
            <person name="Liu Y."/>
        </authorList>
    </citation>
    <scope>NUCLEOTIDE SEQUENCE [LARGE SCALE GENOMIC DNA]</scope>
    <source>
        <strain evidence="16">C32</strain>
    </source>
</reference>
<sequence>MIQRQQQYFASAERLNRVRLARAQALFSPLQQQLFALIPVLLHYHDARLPGYNNPHTPRGISQFELQQQHTDALTKLKLTCNAATAVKPRLEGVYVMGSTASFGQNPKSDVDVWLVHSMGISCAGLRLLRQKTALLHQWFADFDFEVNFYLLQPEHFKWRQQQVQQPSSDEWEVLGQEHCGSAQHWLLLDEFYRSHIRLAGKPVVWWPEGVPDPEQLLYLGDMRELPASEYFGASLWQLYKGLDKPHKALLKVLLLEAYASEYPKTRLVSEEIWHLTDEGNFSTDNDPYLQLYFTIERHLTRLGDFRRLEIARRCFYLKCGIRLSDPHTRQDWRFHDLRKLVRDWEWPYSLVATLDNCHQWHSGELQWFNEQLNQLMLVSYQNLLRFASTHQLSKSFKIEDLSLLTRKLHTYFSEDAQQLLKLNPLWSQSIVEPHLTIVKSDSQQQCALYRVKPVPKLFMGESAIYHADNIASVVAWACLNGVADKNTRWHLFADSARRSRCLSYVARRLVPRLTECERRVAKLDLCQPWFYRQVILLVNLEYDPTTQWLGQEIMVDLLGINPLSVGRRQQCLLGSIQLLTQNSWGEWHSYEFSQELGLLELIQFLAPGLKRSPANLNIQVFSGSIKARTQLAAALCQLFRQLIKLIHRAEKGCTLVQPLQLRDKRFGIFVDDKGVCYRDLSDVTSLYQQVVRGNLDTVASQDGGQVSLSSLPLGIQNVAVKGVVQYFLQPNGEQVNVLVLDEVNALSHYVQAAQDVNDLVNQVSQHFAFDDVHNLKHRFNFPQFFLVTGEQHAPHIVPFGLSSSMAQSQF</sequence>
<evidence type="ECO:0000256" key="3">
    <source>
        <dbReference type="ARBA" id="ARBA00007901"/>
    </source>
</evidence>
<evidence type="ECO:0000313" key="16">
    <source>
        <dbReference type="Proteomes" id="UP001201549"/>
    </source>
</evidence>
<gene>
    <name evidence="15" type="ORF">L9G74_06970</name>
</gene>
<dbReference type="EMBL" id="JAKOGG010000003">
    <property type="protein sequence ID" value="MCS4556175.1"/>
    <property type="molecule type" value="Genomic_DNA"/>
</dbReference>
<feature type="domain" description="Adenylate cyclase class-I N-terminal" evidence="14">
    <location>
        <begin position="9"/>
        <end position="207"/>
    </location>
</feature>
<keyword evidence="7" id="KW-0547">Nucleotide-binding</keyword>
<evidence type="ECO:0000256" key="11">
    <source>
        <dbReference type="ARBA" id="ARBA00032597"/>
    </source>
</evidence>
<evidence type="ECO:0000256" key="2">
    <source>
        <dbReference type="ARBA" id="ARBA00004496"/>
    </source>
</evidence>
<keyword evidence="16" id="KW-1185">Reference proteome</keyword>
<evidence type="ECO:0000256" key="7">
    <source>
        <dbReference type="ARBA" id="ARBA00022741"/>
    </source>
</evidence>
<evidence type="ECO:0000256" key="6">
    <source>
        <dbReference type="ARBA" id="ARBA00022490"/>
    </source>
</evidence>
<dbReference type="PANTHER" id="PTHR38760:SF1">
    <property type="entry name" value="ADENYLATE CYCLASE"/>
    <property type="match status" value="1"/>
</dbReference>
<accession>A0ABT2FIL6</accession>